<keyword evidence="3" id="KW-1185">Reference proteome</keyword>
<organism evidence="2 3">
    <name type="scientific">Pleionea litopenaei</name>
    <dbReference type="NCBI Taxonomy" id="3070815"/>
    <lineage>
        <taxon>Bacteria</taxon>
        <taxon>Pseudomonadati</taxon>
        <taxon>Pseudomonadota</taxon>
        <taxon>Gammaproteobacteria</taxon>
        <taxon>Oceanospirillales</taxon>
        <taxon>Pleioneaceae</taxon>
        <taxon>Pleionea</taxon>
    </lineage>
</organism>
<proteinExistence type="predicted"/>
<dbReference type="PANTHER" id="PTHR22572">
    <property type="entry name" value="SUGAR-1-PHOSPHATE GUANYL TRANSFERASE"/>
    <property type="match status" value="1"/>
</dbReference>
<name>A0AA51X644_9GAMM</name>
<evidence type="ECO:0000259" key="1">
    <source>
        <dbReference type="Pfam" id="PF00483"/>
    </source>
</evidence>
<dbReference type="CDD" id="cd06422">
    <property type="entry name" value="NTP_transferase_like_1"/>
    <property type="match status" value="1"/>
</dbReference>
<feature type="domain" description="Nucleotidyl transferase" evidence="1">
    <location>
        <begin position="2"/>
        <end position="116"/>
    </location>
</feature>
<dbReference type="EMBL" id="CP133548">
    <property type="protein sequence ID" value="WMS85705.1"/>
    <property type="molecule type" value="Genomic_DNA"/>
</dbReference>
<dbReference type="InterPro" id="IPR029044">
    <property type="entry name" value="Nucleotide-diphossugar_trans"/>
</dbReference>
<evidence type="ECO:0000313" key="2">
    <source>
        <dbReference type="EMBL" id="WMS85705.1"/>
    </source>
</evidence>
<dbReference type="KEGG" id="plei:Q9312_10810"/>
<dbReference type="SUPFAM" id="SSF53448">
    <property type="entry name" value="Nucleotide-diphospho-sugar transferases"/>
    <property type="match status" value="1"/>
</dbReference>
<protein>
    <submittedName>
        <fullName evidence="2">Nucleotidyltransferase family protein</fullName>
    </submittedName>
</protein>
<evidence type="ECO:0000313" key="3">
    <source>
        <dbReference type="Proteomes" id="UP001239782"/>
    </source>
</evidence>
<dbReference type="Proteomes" id="UP001239782">
    <property type="component" value="Chromosome"/>
</dbReference>
<dbReference type="Pfam" id="PF00483">
    <property type="entry name" value="NTP_transferase"/>
    <property type="match status" value="1"/>
</dbReference>
<gene>
    <name evidence="2" type="ORF">Q9312_10810</name>
</gene>
<dbReference type="NCBIfam" id="NF045761">
    <property type="entry name" value="NAMPUrTaseMurU"/>
    <property type="match status" value="1"/>
</dbReference>
<dbReference type="AlphaFoldDB" id="A0AA51X644"/>
<dbReference type="Gene3D" id="3.90.550.10">
    <property type="entry name" value="Spore Coat Polysaccharide Biosynthesis Protein SpsA, Chain A"/>
    <property type="match status" value="1"/>
</dbReference>
<accession>A0AA51X644</accession>
<sequence>MKAMILAAGLGKRMLPLTRDCPKPLLKVAGRPLIEHHLLRLAAAGISEVVINTAYLADKLESYLGNGKQFGVNIQYSREGEPLETAGAIAFAAPLLGKQPFILVNGDVFTDYSFESLKGIDPEIAHIVLTKKPDYLVDGDFSLSGNLLLSEPRQFTYTGIGVYNPVWFTQFPKGESIALGPILREQALAARVTAELYTGAWYDVGTPKRLATLEKNLRQH</sequence>
<dbReference type="InterPro" id="IPR054790">
    <property type="entry name" value="MurU"/>
</dbReference>
<dbReference type="InterPro" id="IPR005835">
    <property type="entry name" value="NTP_transferase_dom"/>
</dbReference>
<dbReference type="InterPro" id="IPR050486">
    <property type="entry name" value="Mannose-1P_guanyltransferase"/>
</dbReference>
<dbReference type="RefSeq" id="WP_309200858.1">
    <property type="nucleotide sequence ID" value="NZ_CP133548.1"/>
</dbReference>
<reference evidence="2 3" key="1">
    <citation type="submission" date="2023-08" db="EMBL/GenBank/DDBJ databases">
        <title>Pleionea litopenaei sp. nov., isolated from stomach of juvenile Litopenaeus vannamei.</title>
        <authorList>
            <person name="Rho A.M."/>
            <person name="Hwang C.Y."/>
        </authorList>
    </citation>
    <scope>NUCLEOTIDE SEQUENCE [LARGE SCALE GENOMIC DNA]</scope>
    <source>
        <strain evidence="2 3">HL-JVS1</strain>
    </source>
</reference>